<reference evidence="1" key="1">
    <citation type="journal article" date="2017" name="J. ISSAAS">
        <title>Comparative analysis of the genomes of Stylophora pistillata and Acropora digitifera provides evidence for extensive differences between species of corals.</title>
        <authorList>
            <person name="Voolstra C.R."/>
            <person name="Li Y."/>
            <person name="Liew Y.J."/>
            <person name="Baumgarten S."/>
            <person name="Zoccola D."/>
            <person name="Flot J.-F."/>
            <person name="Tambutte S."/>
            <person name="Allemand D."/>
            <person name="Aranda M."/>
        </authorList>
    </citation>
    <scope>NUCLEOTIDE SEQUENCE</scope>
    <source>
        <strain evidence="1">CSM Monaco</strain>
        <tissue evidence="1">Whole animal</tissue>
    </source>
</reference>
<dbReference type="AlphaFoldDB" id="A0A2B4S1T7"/>
<proteinExistence type="predicted"/>
<protein>
    <submittedName>
        <fullName evidence="1">Uncharacterized protein</fullName>
    </submittedName>
</protein>
<sequence length="418" mass="44291">MQKTVIKLKRIRTTDSVGATFDKKFTITINNLAETISYAYNTGSKYVEAAANDGSIDNTKFITVTVAGLTFKGANNSALTFNTDYTVANIPTGLTMVVTKFSATTAKITFTGRATAHQKVAGGTDNSVANVTVTFNSSAFAGSPNISALATKTKNDIAIEYTYNPPVFTYSSVGNTFYEGSSAGQTLAGENHILVTVTGGFTFTGNNGDSYTKGTHFTTANVPSGMQLKIQRAITAVENGVKLTLTGTATAHAKANNANDITVTFLSDALTGSPDLSSATTKTKNDIFIKFDEPTVSFQLVNRFREGATAGLIDGGPLQIKIANLTFIDGNTFTEGTHYEVTGFTQGKRFSDFYDLVGKTSKILNLGNAGDKGNRFANHGTADNFSFTLKLKAAAFKETVDAATLIGNSVTVPVTFRD</sequence>
<name>A0A2B4S1T7_STYPI</name>
<organism evidence="1">
    <name type="scientific">Stylophora pistillata</name>
    <name type="common">Smooth cauliflower coral</name>
    <dbReference type="NCBI Taxonomy" id="50429"/>
    <lineage>
        <taxon>Eukaryota</taxon>
        <taxon>Metazoa</taxon>
        <taxon>Cnidaria</taxon>
        <taxon>Anthozoa</taxon>
        <taxon>Hexacorallia</taxon>
        <taxon>Scleractinia</taxon>
        <taxon>Astrocoeniina</taxon>
        <taxon>Pocilloporidae</taxon>
        <taxon>Stylophora</taxon>
    </lineage>
</organism>
<dbReference type="EMBL" id="LSMT01000239">
    <property type="protein sequence ID" value="PFX22455.1"/>
    <property type="molecule type" value="Genomic_DNA"/>
</dbReference>
<evidence type="ECO:0000313" key="1">
    <source>
        <dbReference type="EMBL" id="PFX22455.1"/>
    </source>
</evidence>
<accession>A0A2B4S1T7</accession>
<comment type="caution">
    <text evidence="1">The sequence shown here is derived from an EMBL/GenBank/DDBJ whole genome shotgun (WGS) entry which is preliminary data.</text>
</comment>
<gene>
    <name evidence="1" type="ORF">AWC38_SpisGene13027</name>
</gene>